<sequence>MWGSAKWGNKQQRGTSRHHLDTYLPEFIWPEKKKRETPFDAILKAIS</sequence>
<dbReference type="STRING" id="407821.A0A087U0I8"/>
<proteinExistence type="predicted"/>
<dbReference type="EMBL" id="KK117587">
    <property type="protein sequence ID" value="KFM70877.1"/>
    <property type="molecule type" value="Genomic_DNA"/>
</dbReference>
<accession>A0A087U0I8</accession>
<gene>
    <name evidence="1" type="ORF">X975_09888</name>
</gene>
<organism evidence="1 2">
    <name type="scientific">Stegodyphus mimosarum</name>
    <name type="common">African social velvet spider</name>
    <dbReference type="NCBI Taxonomy" id="407821"/>
    <lineage>
        <taxon>Eukaryota</taxon>
        <taxon>Metazoa</taxon>
        <taxon>Ecdysozoa</taxon>
        <taxon>Arthropoda</taxon>
        <taxon>Chelicerata</taxon>
        <taxon>Arachnida</taxon>
        <taxon>Araneae</taxon>
        <taxon>Araneomorphae</taxon>
        <taxon>Entelegynae</taxon>
        <taxon>Eresoidea</taxon>
        <taxon>Eresidae</taxon>
        <taxon>Stegodyphus</taxon>
    </lineage>
</organism>
<dbReference type="Proteomes" id="UP000054359">
    <property type="component" value="Unassembled WGS sequence"/>
</dbReference>
<evidence type="ECO:0000313" key="1">
    <source>
        <dbReference type="EMBL" id="KFM70877.1"/>
    </source>
</evidence>
<feature type="non-terminal residue" evidence="1">
    <location>
        <position position="47"/>
    </location>
</feature>
<reference evidence="1 2" key="1">
    <citation type="submission" date="2013-11" db="EMBL/GenBank/DDBJ databases">
        <title>Genome sequencing of Stegodyphus mimosarum.</title>
        <authorList>
            <person name="Bechsgaard J."/>
        </authorList>
    </citation>
    <scope>NUCLEOTIDE SEQUENCE [LARGE SCALE GENOMIC DNA]</scope>
</reference>
<evidence type="ECO:0000313" key="2">
    <source>
        <dbReference type="Proteomes" id="UP000054359"/>
    </source>
</evidence>
<protein>
    <submittedName>
        <fullName evidence="1">Uncharacterized protein</fullName>
    </submittedName>
</protein>
<keyword evidence="2" id="KW-1185">Reference proteome</keyword>
<dbReference type="AlphaFoldDB" id="A0A087U0I8"/>
<name>A0A087U0I8_STEMI</name>
<dbReference type="OrthoDB" id="6406641at2759"/>